<sequence>MSLTSCPLCKVRSVKKRFTCRGILYGIFCFPCGLYCCLNTNRQFFCPLCGFQVVYSDDGVPLIANKYHFYKKYGQKKTTATEVQPQPTCASVNDSKTRTY</sequence>
<reference evidence="1 2" key="1">
    <citation type="submission" date="2024-08" db="EMBL/GenBank/DDBJ databases">
        <title>Gnathostoma spinigerum genome.</title>
        <authorList>
            <person name="Gonzalez-Bertolin B."/>
            <person name="Monzon S."/>
            <person name="Zaballos A."/>
            <person name="Jimenez P."/>
            <person name="Dekumyoy P."/>
            <person name="Varona S."/>
            <person name="Cuesta I."/>
            <person name="Sumanam S."/>
            <person name="Adisakwattana P."/>
            <person name="Gasser R.B."/>
            <person name="Hernandez-Gonzalez A."/>
            <person name="Young N.D."/>
            <person name="Perteguer M.J."/>
        </authorList>
    </citation>
    <scope>NUCLEOTIDE SEQUENCE [LARGE SCALE GENOMIC DNA]</scope>
    <source>
        <strain evidence="1">AL3</strain>
        <tissue evidence="1">Liver</tissue>
    </source>
</reference>
<evidence type="ECO:0000313" key="1">
    <source>
        <dbReference type="EMBL" id="MFH4975645.1"/>
    </source>
</evidence>
<comment type="caution">
    <text evidence="1">The sequence shown here is derived from an EMBL/GenBank/DDBJ whole genome shotgun (WGS) entry which is preliminary data.</text>
</comment>
<proteinExistence type="predicted"/>
<dbReference type="AlphaFoldDB" id="A0ABD6EH49"/>
<dbReference type="Proteomes" id="UP001608902">
    <property type="component" value="Unassembled WGS sequence"/>
</dbReference>
<dbReference type="Pfam" id="PF10164">
    <property type="entry name" value="BRI3"/>
    <property type="match status" value="1"/>
</dbReference>
<evidence type="ECO:0008006" key="3">
    <source>
        <dbReference type="Google" id="ProtNLM"/>
    </source>
</evidence>
<accession>A0ABD6EH49</accession>
<gene>
    <name evidence="1" type="ORF">AB6A40_002354</name>
</gene>
<organism evidence="1 2">
    <name type="scientific">Gnathostoma spinigerum</name>
    <dbReference type="NCBI Taxonomy" id="75299"/>
    <lineage>
        <taxon>Eukaryota</taxon>
        <taxon>Metazoa</taxon>
        <taxon>Ecdysozoa</taxon>
        <taxon>Nematoda</taxon>
        <taxon>Chromadorea</taxon>
        <taxon>Rhabditida</taxon>
        <taxon>Spirurina</taxon>
        <taxon>Gnathostomatomorpha</taxon>
        <taxon>Gnathostomatoidea</taxon>
        <taxon>Gnathostomatidae</taxon>
        <taxon>Gnathostoma</taxon>
    </lineage>
</organism>
<dbReference type="InterPro" id="IPR019317">
    <property type="entry name" value="BRI3"/>
</dbReference>
<dbReference type="EMBL" id="JBGFUD010001032">
    <property type="protein sequence ID" value="MFH4975645.1"/>
    <property type="molecule type" value="Genomic_DNA"/>
</dbReference>
<keyword evidence="2" id="KW-1185">Reference proteome</keyword>
<protein>
    <recommendedName>
        <fullName evidence="3">Brain protein I3</fullName>
    </recommendedName>
</protein>
<name>A0ABD6EH49_9BILA</name>
<evidence type="ECO:0000313" key="2">
    <source>
        <dbReference type="Proteomes" id="UP001608902"/>
    </source>
</evidence>